<dbReference type="Proteomes" id="UP000515163">
    <property type="component" value="Unplaced"/>
</dbReference>
<dbReference type="InterPro" id="IPR008343">
    <property type="entry name" value="MKP"/>
</dbReference>
<evidence type="ECO:0000256" key="3">
    <source>
        <dbReference type="ARBA" id="ARBA00022801"/>
    </source>
</evidence>
<reference evidence="10" key="1">
    <citation type="submission" date="2025-08" db="UniProtKB">
        <authorList>
            <consortium name="RefSeq"/>
        </authorList>
    </citation>
    <scope>IDENTIFICATION</scope>
    <source>
        <tissue evidence="10">Tentacle</tissue>
    </source>
</reference>
<dbReference type="Gene3D" id="3.40.250.10">
    <property type="entry name" value="Rhodanese-like domain"/>
    <property type="match status" value="1"/>
</dbReference>
<dbReference type="InterPro" id="IPR036873">
    <property type="entry name" value="Rhodanese-like_dom_sf"/>
</dbReference>
<dbReference type="CDD" id="cd14566">
    <property type="entry name" value="DSP_MKP_classII"/>
    <property type="match status" value="1"/>
</dbReference>
<dbReference type="Gene3D" id="3.90.190.10">
    <property type="entry name" value="Protein tyrosine phosphatase superfamily"/>
    <property type="match status" value="1"/>
</dbReference>
<dbReference type="GO" id="GO:0005829">
    <property type="term" value="C:cytosol"/>
    <property type="evidence" value="ECO:0007669"/>
    <property type="project" value="TreeGrafter"/>
</dbReference>
<accession>A0A6P8IUC6</accession>
<dbReference type="PANTHER" id="PTHR10159:SF519">
    <property type="entry name" value="DUAL SPECIFICITY PROTEIN PHOSPHATASE MPK3"/>
    <property type="match status" value="1"/>
</dbReference>
<dbReference type="PROSITE" id="PS50056">
    <property type="entry name" value="TYR_PHOSPHATASE_2"/>
    <property type="match status" value="1"/>
</dbReference>
<dbReference type="FunFam" id="3.40.250.10:FF:000054">
    <property type="entry name" value="Dual specificity phosphatase 9"/>
    <property type="match status" value="1"/>
</dbReference>
<dbReference type="InterPro" id="IPR001763">
    <property type="entry name" value="Rhodanese-like_dom"/>
</dbReference>
<dbReference type="OrthoDB" id="165342at2759"/>
<comment type="similarity">
    <text evidence="1">Belongs to the protein-tyrosine phosphatase family. Non-receptor class dual specificity subfamily.</text>
</comment>
<dbReference type="Pfam" id="PF00782">
    <property type="entry name" value="DSPc"/>
    <property type="match status" value="1"/>
</dbReference>
<keyword evidence="4" id="KW-0904">Protein phosphatase</keyword>
<feature type="compositionally biased region" description="Low complexity" evidence="5">
    <location>
        <begin position="354"/>
        <end position="368"/>
    </location>
</feature>
<dbReference type="GeneID" id="116304879"/>
<gene>
    <name evidence="10" type="primary">LOC116304879</name>
</gene>
<keyword evidence="9" id="KW-1185">Reference proteome</keyword>
<feature type="compositionally biased region" description="Polar residues" evidence="5">
    <location>
        <begin position="183"/>
        <end position="199"/>
    </location>
</feature>
<dbReference type="Pfam" id="PF00581">
    <property type="entry name" value="Rhodanese"/>
    <property type="match status" value="1"/>
</dbReference>
<dbReference type="SUPFAM" id="SSF52799">
    <property type="entry name" value="(Phosphotyrosine protein) phosphatases II"/>
    <property type="match status" value="1"/>
</dbReference>
<dbReference type="GO" id="GO:0033550">
    <property type="term" value="F:MAP kinase tyrosine phosphatase activity"/>
    <property type="evidence" value="ECO:0007669"/>
    <property type="project" value="TreeGrafter"/>
</dbReference>
<dbReference type="FunCoup" id="A0A6P8IUC6">
    <property type="interactions" value="2105"/>
</dbReference>
<dbReference type="GO" id="GO:0008330">
    <property type="term" value="F:protein tyrosine/threonine phosphatase activity"/>
    <property type="evidence" value="ECO:0007669"/>
    <property type="project" value="TreeGrafter"/>
</dbReference>
<protein>
    <recommendedName>
        <fullName evidence="2">protein-tyrosine-phosphatase</fullName>
        <ecNumber evidence="2">3.1.3.48</ecNumber>
    </recommendedName>
</protein>
<dbReference type="InterPro" id="IPR020422">
    <property type="entry name" value="TYR_PHOSPHATASE_DUAL_dom"/>
</dbReference>
<evidence type="ECO:0000259" key="8">
    <source>
        <dbReference type="PROSITE" id="PS50206"/>
    </source>
</evidence>
<dbReference type="InterPro" id="IPR029021">
    <property type="entry name" value="Prot-tyrosine_phosphatase-like"/>
</dbReference>
<evidence type="ECO:0000313" key="9">
    <source>
        <dbReference type="Proteomes" id="UP000515163"/>
    </source>
</evidence>
<evidence type="ECO:0000256" key="1">
    <source>
        <dbReference type="ARBA" id="ARBA00008601"/>
    </source>
</evidence>
<dbReference type="RefSeq" id="XP_031570527.1">
    <property type="nucleotide sequence ID" value="XM_031714667.1"/>
</dbReference>
<dbReference type="SMART" id="SM00450">
    <property type="entry name" value="RHOD"/>
    <property type="match status" value="1"/>
</dbReference>
<organism evidence="9 10">
    <name type="scientific">Actinia tenebrosa</name>
    <name type="common">Australian red waratah sea anemone</name>
    <dbReference type="NCBI Taxonomy" id="6105"/>
    <lineage>
        <taxon>Eukaryota</taxon>
        <taxon>Metazoa</taxon>
        <taxon>Cnidaria</taxon>
        <taxon>Anthozoa</taxon>
        <taxon>Hexacorallia</taxon>
        <taxon>Actiniaria</taxon>
        <taxon>Actiniidae</taxon>
        <taxon>Actinia</taxon>
    </lineage>
</organism>
<feature type="region of interest" description="Disordered" evidence="5">
    <location>
        <begin position="349"/>
        <end position="369"/>
    </location>
</feature>
<dbReference type="CDD" id="cd01446">
    <property type="entry name" value="DSP_MapKP"/>
    <property type="match status" value="1"/>
</dbReference>
<dbReference type="PROSITE" id="PS50054">
    <property type="entry name" value="TYR_PHOSPHATASE_DUAL"/>
    <property type="match status" value="1"/>
</dbReference>
<evidence type="ECO:0000259" key="6">
    <source>
        <dbReference type="PROSITE" id="PS50054"/>
    </source>
</evidence>
<dbReference type="PRINTS" id="PR01764">
    <property type="entry name" value="MAPKPHPHTASE"/>
</dbReference>
<dbReference type="InParanoid" id="A0A6P8IUC6"/>
<evidence type="ECO:0000256" key="2">
    <source>
        <dbReference type="ARBA" id="ARBA00013064"/>
    </source>
</evidence>
<evidence type="ECO:0000313" key="10">
    <source>
        <dbReference type="RefSeq" id="XP_031570527.1"/>
    </source>
</evidence>
<feature type="domain" description="Tyrosine specific protein phosphatases" evidence="7">
    <location>
        <begin position="271"/>
        <end position="332"/>
    </location>
</feature>
<evidence type="ECO:0000256" key="5">
    <source>
        <dbReference type="SAM" id="MobiDB-lite"/>
    </source>
</evidence>
<dbReference type="GO" id="GO:0043409">
    <property type="term" value="P:negative regulation of MAPK cascade"/>
    <property type="evidence" value="ECO:0007669"/>
    <property type="project" value="TreeGrafter"/>
</dbReference>
<dbReference type="InterPro" id="IPR000340">
    <property type="entry name" value="Dual-sp_phosphatase_cat-dom"/>
</dbReference>
<dbReference type="KEGG" id="aten:116304879"/>
<feature type="region of interest" description="Disordered" evidence="5">
    <location>
        <begin position="181"/>
        <end position="206"/>
    </location>
</feature>
<dbReference type="AlphaFoldDB" id="A0A6P8IUC6"/>
<proteinExistence type="inferred from homology"/>
<feature type="domain" description="Tyrosine-protein phosphatase" evidence="6">
    <location>
        <begin position="208"/>
        <end position="351"/>
    </location>
</feature>
<dbReference type="EC" id="3.1.3.48" evidence="2"/>
<keyword evidence="3" id="KW-0378">Hydrolase</keyword>
<dbReference type="PANTHER" id="PTHR10159">
    <property type="entry name" value="DUAL SPECIFICITY PROTEIN PHOSPHATASE"/>
    <property type="match status" value="1"/>
</dbReference>
<dbReference type="GO" id="GO:0017017">
    <property type="term" value="F:MAP kinase tyrosine/serine/threonine phosphatase activity"/>
    <property type="evidence" value="ECO:0007669"/>
    <property type="project" value="InterPro"/>
</dbReference>
<dbReference type="InterPro" id="IPR000387">
    <property type="entry name" value="Tyr_Pase_dom"/>
</dbReference>
<dbReference type="SMART" id="SM00195">
    <property type="entry name" value="DSPc"/>
    <property type="match status" value="1"/>
</dbReference>
<dbReference type="PROSITE" id="PS50206">
    <property type="entry name" value="RHODANESE_3"/>
    <property type="match status" value="1"/>
</dbReference>
<name>A0A6P8IUC6_ACTTE</name>
<feature type="domain" description="Rhodanese" evidence="8">
    <location>
        <begin position="44"/>
        <end position="161"/>
    </location>
</feature>
<sequence>MPSLSLVVESPRSYRRTQADKKKLMARGASVSWLSEQLRNQNYILLLDCRPFAEFARSHVQGAINLTIPSLMLRRLKKGNSFSITSLITSEEGKEQFNKNLPLASGIVLYDSSTKDISSIGLNSALAVVIRKLAEDCSSSTVRLLEGGFSKFQEKCPSFCESGEDYGHPLLSLTGLTLREPSDQQPQARTLPSNAPTTPDSKKRTKGELAEILPKLFLGGEKDASNLDLLKKHKISYVLNVTHDRPNTFAHLENFTYKTLPVEDNCKANLTDLFPEAFSFIDEGREKGSGVLVHCLAGVSRSVTVTIAYLMSSQNLTLNEAYDFVKARKSNVSPNFNFMGQLLEFERSINSPRTPSSTTSTLSPASSLDADDIELNSSDTI</sequence>
<evidence type="ECO:0000259" key="7">
    <source>
        <dbReference type="PROSITE" id="PS50056"/>
    </source>
</evidence>
<evidence type="ECO:0000256" key="4">
    <source>
        <dbReference type="ARBA" id="ARBA00022912"/>
    </source>
</evidence>
<dbReference type="SUPFAM" id="SSF52821">
    <property type="entry name" value="Rhodanese/Cell cycle control phosphatase"/>
    <property type="match status" value="1"/>
</dbReference>